<organism evidence="2 3">
    <name type="scientific">Cirrhinus mrigala</name>
    <name type="common">Mrigala</name>
    <dbReference type="NCBI Taxonomy" id="683832"/>
    <lineage>
        <taxon>Eukaryota</taxon>
        <taxon>Metazoa</taxon>
        <taxon>Chordata</taxon>
        <taxon>Craniata</taxon>
        <taxon>Vertebrata</taxon>
        <taxon>Euteleostomi</taxon>
        <taxon>Actinopterygii</taxon>
        <taxon>Neopterygii</taxon>
        <taxon>Teleostei</taxon>
        <taxon>Ostariophysi</taxon>
        <taxon>Cypriniformes</taxon>
        <taxon>Cyprinidae</taxon>
        <taxon>Labeoninae</taxon>
        <taxon>Labeonini</taxon>
        <taxon>Cirrhinus</taxon>
    </lineage>
</organism>
<dbReference type="PANTHER" id="PTHR13388:SF25">
    <property type="entry name" value="SI:DKEY-112M2.1"/>
    <property type="match status" value="1"/>
</dbReference>
<dbReference type="EMBL" id="JAMKFB020000021">
    <property type="protein sequence ID" value="KAL0162910.1"/>
    <property type="molecule type" value="Genomic_DNA"/>
</dbReference>
<evidence type="ECO:0000313" key="2">
    <source>
        <dbReference type="EMBL" id="KAL0162910.1"/>
    </source>
</evidence>
<name>A0ABD0NP21_CIRMR</name>
<dbReference type="AlphaFoldDB" id="A0ABD0NP21"/>
<keyword evidence="3" id="KW-1185">Reference proteome</keyword>
<protein>
    <recommendedName>
        <fullName evidence="1">Transmembrane protein TMEM132 sixth domain-containing protein</fullName>
    </recommendedName>
</protein>
<dbReference type="InterPro" id="IPR055424">
    <property type="entry name" value="Ig_TMEM132_6th"/>
</dbReference>
<accession>A0ABD0NP21</accession>
<dbReference type="Proteomes" id="UP001529510">
    <property type="component" value="Unassembled WGS sequence"/>
</dbReference>
<dbReference type="PANTHER" id="PTHR13388">
    <property type="entry name" value="DETONATOR, ISOFORM E"/>
    <property type="match status" value="1"/>
</dbReference>
<proteinExistence type="predicted"/>
<dbReference type="InterPro" id="IPR026307">
    <property type="entry name" value="TMEM132"/>
</dbReference>
<evidence type="ECO:0000259" key="1">
    <source>
        <dbReference type="Pfam" id="PF23487"/>
    </source>
</evidence>
<feature type="domain" description="Transmembrane protein TMEM132 sixth" evidence="1">
    <location>
        <begin position="22"/>
        <end position="63"/>
    </location>
</feature>
<dbReference type="Pfam" id="PF23487">
    <property type="entry name" value="Ig_TMEM132_6th"/>
    <property type="match status" value="1"/>
</dbReference>
<sequence length="63" mass="6780">MSPLSDSVLAERTIRVLDDKVSITELGVQLVSGLFLNLQLSPGSNRAIVATATTQETMHIVNQ</sequence>
<feature type="non-terminal residue" evidence="2">
    <location>
        <position position="63"/>
    </location>
</feature>
<gene>
    <name evidence="2" type="ORF">M9458_042306</name>
</gene>
<reference evidence="2 3" key="1">
    <citation type="submission" date="2024-05" db="EMBL/GenBank/DDBJ databases">
        <title>Genome sequencing and assembly of Indian major carp, Cirrhinus mrigala (Hamilton, 1822).</title>
        <authorList>
            <person name="Mohindra V."/>
            <person name="Chowdhury L.M."/>
            <person name="Lal K."/>
            <person name="Jena J.K."/>
        </authorList>
    </citation>
    <scope>NUCLEOTIDE SEQUENCE [LARGE SCALE GENOMIC DNA]</scope>
    <source>
        <strain evidence="2">CM1030</strain>
        <tissue evidence="2">Blood</tissue>
    </source>
</reference>
<evidence type="ECO:0000313" key="3">
    <source>
        <dbReference type="Proteomes" id="UP001529510"/>
    </source>
</evidence>
<comment type="caution">
    <text evidence="2">The sequence shown here is derived from an EMBL/GenBank/DDBJ whole genome shotgun (WGS) entry which is preliminary data.</text>
</comment>